<dbReference type="FunFam" id="3.30.200.20:FF:000661">
    <property type="entry name" value="Serine-threonine protein kinase plant-type"/>
    <property type="match status" value="1"/>
</dbReference>
<dbReference type="InterPro" id="IPR001611">
    <property type="entry name" value="Leu-rich_rpt"/>
</dbReference>
<feature type="region of interest" description="Disordered" evidence="7">
    <location>
        <begin position="1"/>
        <end position="23"/>
    </location>
</feature>
<keyword evidence="11" id="KW-1185">Reference proteome</keyword>
<feature type="domain" description="Protein kinase" evidence="9">
    <location>
        <begin position="538"/>
        <end position="625"/>
    </location>
</feature>
<keyword evidence="10" id="KW-0418">Kinase</keyword>
<evidence type="ECO:0000256" key="7">
    <source>
        <dbReference type="SAM" id="MobiDB-lite"/>
    </source>
</evidence>
<keyword evidence="6 8" id="KW-0472">Membrane</keyword>
<dbReference type="SUPFAM" id="SSF56112">
    <property type="entry name" value="Protein kinase-like (PK-like)"/>
    <property type="match status" value="1"/>
</dbReference>
<dbReference type="AlphaFoldDB" id="A0AAX6H6J2"/>
<feature type="compositionally biased region" description="Polar residues" evidence="7">
    <location>
        <begin position="1"/>
        <end position="15"/>
    </location>
</feature>
<dbReference type="InterPro" id="IPR000719">
    <property type="entry name" value="Prot_kinase_dom"/>
</dbReference>
<dbReference type="PANTHER" id="PTHR27008">
    <property type="entry name" value="OS04G0122200 PROTEIN"/>
    <property type="match status" value="1"/>
</dbReference>
<protein>
    <submittedName>
        <fullName evidence="10">Receptor-like protein kinase</fullName>
    </submittedName>
</protein>
<keyword evidence="3 8" id="KW-0812">Transmembrane</keyword>
<feature type="transmembrane region" description="Helical" evidence="8">
    <location>
        <begin position="482"/>
        <end position="504"/>
    </location>
</feature>
<reference evidence="10" key="1">
    <citation type="journal article" date="2023" name="GigaByte">
        <title>Genome assembly of the bearded iris, Iris pallida Lam.</title>
        <authorList>
            <person name="Bruccoleri R.E."/>
            <person name="Oakeley E.J."/>
            <person name="Faust A.M.E."/>
            <person name="Altorfer M."/>
            <person name="Dessus-Babus S."/>
            <person name="Burckhardt D."/>
            <person name="Oertli M."/>
            <person name="Naumann U."/>
            <person name="Petersen F."/>
            <person name="Wong J."/>
        </authorList>
    </citation>
    <scope>NUCLEOTIDE SEQUENCE</scope>
    <source>
        <strain evidence="10">GSM-AAB239-AS_SAM_17_03QT</strain>
    </source>
</reference>
<dbReference type="FunFam" id="3.80.10.10:FF:000095">
    <property type="entry name" value="LRR receptor-like serine/threonine-protein kinase GSO1"/>
    <property type="match status" value="1"/>
</dbReference>
<dbReference type="InterPro" id="IPR001245">
    <property type="entry name" value="Ser-Thr/Tyr_kinase_cat_dom"/>
</dbReference>
<keyword evidence="10" id="KW-0675">Receptor</keyword>
<dbReference type="SUPFAM" id="SSF52058">
    <property type="entry name" value="L domain-like"/>
    <property type="match status" value="2"/>
</dbReference>
<evidence type="ECO:0000256" key="4">
    <source>
        <dbReference type="ARBA" id="ARBA00022737"/>
    </source>
</evidence>
<dbReference type="GO" id="GO:0016020">
    <property type="term" value="C:membrane"/>
    <property type="evidence" value="ECO:0007669"/>
    <property type="project" value="UniProtKB-SubCell"/>
</dbReference>
<dbReference type="Proteomes" id="UP001140949">
    <property type="component" value="Unassembled WGS sequence"/>
</dbReference>
<sequence length="625" mass="67739">MHLLPSQQQHWTTPPTSHPCWRSKPPALVVVVLRTGPRTSPSAPGLASAAAGNIRRGSSPSTSAASPCKAPSPPTSPTSPSSLLSTSPTTPSPAPSPTPWAGSPGSQSYNGIVGSIPISLCNASKMIVLELSDNSLTGPVPATLGKSMPFLQGLLMAGNALSGGLDFIASSANCRDLNFLEVMSNQFEGVLPDAYGNLSMNLQYFHVSDNHISKKIPAGLGNLSRLISLSLSYNELRGTIPRTLWRLKKLQMMYLGFNRLTGSIPSDISLMTNLATISFADNELSGQIPDSLGNISRLQNLDLAEKKLSSTIPLSLWSLTGLIQLDLSQNRFEGLLPPQMAKLKAIGNIDLRSNRLLGNISSALGELQTIQYLDLSNNSFHGQIPQQLGRLFNVEYLNLSHNFLSGVIPKSFSNLSYVYSLDLFFNILEGEIPEGKVFSNVSITSLMGNRALCGAPQLKFPPCPANMITTSTSSAKLRLIKFVLPSVASVLVFLACFSLFVNFFMRKKAKASSKEEPPCLNYHRRIPYFELARATDNFSEDNLLGRGSIGKVYKGSLDGGLLVAVKVLNLEVEGASRSFDAECRTLGQVRHRNLVKIISTCSNLEFKELVLEFMSKLSLDKWLYS</sequence>
<evidence type="ECO:0000256" key="1">
    <source>
        <dbReference type="ARBA" id="ARBA00004167"/>
    </source>
</evidence>
<dbReference type="PROSITE" id="PS50011">
    <property type="entry name" value="PROTEIN_KINASE_DOM"/>
    <property type="match status" value="1"/>
</dbReference>
<keyword evidence="5 8" id="KW-1133">Transmembrane helix</keyword>
<evidence type="ECO:0000256" key="3">
    <source>
        <dbReference type="ARBA" id="ARBA00022692"/>
    </source>
</evidence>
<evidence type="ECO:0000313" key="11">
    <source>
        <dbReference type="Proteomes" id="UP001140949"/>
    </source>
</evidence>
<organism evidence="10 11">
    <name type="scientific">Iris pallida</name>
    <name type="common">Sweet iris</name>
    <dbReference type="NCBI Taxonomy" id="29817"/>
    <lineage>
        <taxon>Eukaryota</taxon>
        <taxon>Viridiplantae</taxon>
        <taxon>Streptophyta</taxon>
        <taxon>Embryophyta</taxon>
        <taxon>Tracheophyta</taxon>
        <taxon>Spermatophyta</taxon>
        <taxon>Magnoliopsida</taxon>
        <taxon>Liliopsida</taxon>
        <taxon>Asparagales</taxon>
        <taxon>Iridaceae</taxon>
        <taxon>Iridoideae</taxon>
        <taxon>Irideae</taxon>
        <taxon>Iris</taxon>
    </lineage>
</organism>
<gene>
    <name evidence="10" type="ORF">M6B38_327225</name>
</gene>
<reference evidence="10" key="2">
    <citation type="submission" date="2023-04" db="EMBL/GenBank/DDBJ databases">
        <authorList>
            <person name="Bruccoleri R.E."/>
            <person name="Oakeley E.J."/>
            <person name="Faust A.-M."/>
            <person name="Dessus-Babus S."/>
            <person name="Altorfer M."/>
            <person name="Burckhardt D."/>
            <person name="Oertli M."/>
            <person name="Naumann U."/>
            <person name="Petersen F."/>
            <person name="Wong J."/>
        </authorList>
    </citation>
    <scope>NUCLEOTIDE SEQUENCE</scope>
    <source>
        <strain evidence="10">GSM-AAB239-AS_SAM_17_03QT</strain>
        <tissue evidence="10">Leaf</tissue>
    </source>
</reference>
<dbReference type="Pfam" id="PF07714">
    <property type="entry name" value="PK_Tyr_Ser-Thr"/>
    <property type="match status" value="1"/>
</dbReference>
<evidence type="ECO:0000256" key="6">
    <source>
        <dbReference type="ARBA" id="ARBA00023136"/>
    </source>
</evidence>
<dbReference type="GO" id="GO:0004672">
    <property type="term" value="F:protein kinase activity"/>
    <property type="evidence" value="ECO:0007669"/>
    <property type="project" value="InterPro"/>
</dbReference>
<comment type="subcellular location">
    <subcellularLocation>
        <location evidence="1">Membrane</location>
        <topology evidence="1">Single-pass membrane protein</topology>
    </subcellularLocation>
</comment>
<comment type="caution">
    <text evidence="10">The sequence shown here is derived from an EMBL/GenBank/DDBJ whole genome shotgun (WGS) entry which is preliminary data.</text>
</comment>
<dbReference type="EMBL" id="JANAVB010012200">
    <property type="protein sequence ID" value="KAJ6836268.1"/>
    <property type="molecule type" value="Genomic_DNA"/>
</dbReference>
<accession>A0AAX6H6J2</accession>
<dbReference type="GO" id="GO:0005524">
    <property type="term" value="F:ATP binding"/>
    <property type="evidence" value="ECO:0007669"/>
    <property type="project" value="InterPro"/>
</dbReference>
<dbReference type="InterPro" id="IPR032675">
    <property type="entry name" value="LRR_dom_sf"/>
</dbReference>
<feature type="compositionally biased region" description="Low complexity" evidence="7">
    <location>
        <begin position="40"/>
        <end position="69"/>
    </location>
</feature>
<keyword evidence="4" id="KW-0677">Repeat</keyword>
<feature type="compositionally biased region" description="Low complexity" evidence="7">
    <location>
        <begin position="78"/>
        <end position="89"/>
    </location>
</feature>
<dbReference type="Gene3D" id="3.80.10.10">
    <property type="entry name" value="Ribonuclease Inhibitor"/>
    <property type="match status" value="1"/>
</dbReference>
<keyword evidence="2" id="KW-0433">Leucine-rich repeat</keyword>
<dbReference type="Gene3D" id="3.30.200.20">
    <property type="entry name" value="Phosphorylase Kinase, domain 1"/>
    <property type="match status" value="1"/>
</dbReference>
<evidence type="ECO:0000256" key="2">
    <source>
        <dbReference type="ARBA" id="ARBA00022614"/>
    </source>
</evidence>
<dbReference type="InterPro" id="IPR051809">
    <property type="entry name" value="Plant_receptor-like_S/T_kinase"/>
</dbReference>
<evidence type="ECO:0000313" key="10">
    <source>
        <dbReference type="EMBL" id="KAJ6836268.1"/>
    </source>
</evidence>
<dbReference type="Pfam" id="PF13855">
    <property type="entry name" value="LRR_8"/>
    <property type="match status" value="2"/>
</dbReference>
<name>A0AAX6H6J2_IRIPA</name>
<evidence type="ECO:0000256" key="8">
    <source>
        <dbReference type="SAM" id="Phobius"/>
    </source>
</evidence>
<dbReference type="PANTHER" id="PTHR27008:SF497">
    <property type="entry name" value="OS11G0695000 PROTEIN"/>
    <property type="match status" value="1"/>
</dbReference>
<evidence type="ECO:0000259" key="9">
    <source>
        <dbReference type="PROSITE" id="PS50011"/>
    </source>
</evidence>
<dbReference type="Pfam" id="PF00560">
    <property type="entry name" value="LRR_1"/>
    <property type="match status" value="1"/>
</dbReference>
<dbReference type="InterPro" id="IPR011009">
    <property type="entry name" value="Kinase-like_dom_sf"/>
</dbReference>
<proteinExistence type="predicted"/>
<keyword evidence="10" id="KW-0808">Transferase</keyword>
<evidence type="ECO:0000256" key="5">
    <source>
        <dbReference type="ARBA" id="ARBA00022989"/>
    </source>
</evidence>
<feature type="region of interest" description="Disordered" evidence="7">
    <location>
        <begin position="37"/>
        <end position="104"/>
    </location>
</feature>